<comment type="caution">
    <text evidence="1">The sequence shown here is derived from an EMBL/GenBank/DDBJ whole genome shotgun (WGS) entry which is preliminary data.</text>
</comment>
<name>A0ACB9F7L1_CICIN</name>
<accession>A0ACB9F7L1</accession>
<dbReference type="EMBL" id="CM042011">
    <property type="protein sequence ID" value="KAI3767289.1"/>
    <property type="molecule type" value="Genomic_DNA"/>
</dbReference>
<evidence type="ECO:0000313" key="2">
    <source>
        <dbReference type="Proteomes" id="UP001055811"/>
    </source>
</evidence>
<proteinExistence type="predicted"/>
<dbReference type="Proteomes" id="UP001055811">
    <property type="component" value="Linkage Group LG03"/>
</dbReference>
<reference evidence="2" key="1">
    <citation type="journal article" date="2022" name="Mol. Ecol. Resour.">
        <title>The genomes of chicory, endive, great burdock and yacon provide insights into Asteraceae palaeo-polyploidization history and plant inulin production.</title>
        <authorList>
            <person name="Fan W."/>
            <person name="Wang S."/>
            <person name="Wang H."/>
            <person name="Wang A."/>
            <person name="Jiang F."/>
            <person name="Liu H."/>
            <person name="Zhao H."/>
            <person name="Xu D."/>
            <person name="Zhang Y."/>
        </authorList>
    </citation>
    <scope>NUCLEOTIDE SEQUENCE [LARGE SCALE GENOMIC DNA]</scope>
    <source>
        <strain evidence="2">cv. Punajuju</strain>
    </source>
</reference>
<protein>
    <submittedName>
        <fullName evidence="1">Uncharacterized protein</fullName>
    </submittedName>
</protein>
<reference evidence="1 2" key="2">
    <citation type="journal article" date="2022" name="Mol. Ecol. Resour.">
        <title>The genomes of chicory, endive, great burdock and yacon provide insights into Asteraceae paleo-polyploidization history and plant inulin production.</title>
        <authorList>
            <person name="Fan W."/>
            <person name="Wang S."/>
            <person name="Wang H."/>
            <person name="Wang A."/>
            <person name="Jiang F."/>
            <person name="Liu H."/>
            <person name="Zhao H."/>
            <person name="Xu D."/>
            <person name="Zhang Y."/>
        </authorList>
    </citation>
    <scope>NUCLEOTIDE SEQUENCE [LARGE SCALE GENOMIC DNA]</scope>
    <source>
        <strain evidence="2">cv. Punajuju</strain>
        <tissue evidence="1">Leaves</tissue>
    </source>
</reference>
<gene>
    <name evidence="1" type="ORF">L2E82_17383</name>
</gene>
<evidence type="ECO:0000313" key="1">
    <source>
        <dbReference type="EMBL" id="KAI3767289.1"/>
    </source>
</evidence>
<keyword evidence="2" id="KW-1185">Reference proteome</keyword>
<organism evidence="1 2">
    <name type="scientific">Cichorium intybus</name>
    <name type="common">Chicory</name>
    <dbReference type="NCBI Taxonomy" id="13427"/>
    <lineage>
        <taxon>Eukaryota</taxon>
        <taxon>Viridiplantae</taxon>
        <taxon>Streptophyta</taxon>
        <taxon>Embryophyta</taxon>
        <taxon>Tracheophyta</taxon>
        <taxon>Spermatophyta</taxon>
        <taxon>Magnoliopsida</taxon>
        <taxon>eudicotyledons</taxon>
        <taxon>Gunneridae</taxon>
        <taxon>Pentapetalae</taxon>
        <taxon>asterids</taxon>
        <taxon>campanulids</taxon>
        <taxon>Asterales</taxon>
        <taxon>Asteraceae</taxon>
        <taxon>Cichorioideae</taxon>
        <taxon>Cichorieae</taxon>
        <taxon>Cichoriinae</taxon>
        <taxon>Cichorium</taxon>
    </lineage>
</organism>
<sequence length="194" mass="21733">MHDIYMCLDVASLLRKDLLQAQTHQFAFVLKGVQDQQSRSFPVPVMVKRISILEFNTVYKQTHFVRNKEFKEAVDEIQGPMRQIFVEFLDMSCTAEVSGFLLYKELGGVLKYVLLDGVLHLVKAGDETGNCNGFGLIQWSIRLILSVTLVFEVCELGLGEGNLSLSPAGLDGKFSQAFGKHDAGEEVKKLKFNI</sequence>